<proteinExistence type="predicted"/>
<dbReference type="SUPFAM" id="SSF56112">
    <property type="entry name" value="Protein kinase-like (PK-like)"/>
    <property type="match status" value="1"/>
</dbReference>
<evidence type="ECO:0000313" key="7">
    <source>
        <dbReference type="Proteomes" id="UP000092503"/>
    </source>
</evidence>
<dbReference type="PROSITE" id="PS50011">
    <property type="entry name" value="PROTEIN_KINASE_DOM"/>
    <property type="match status" value="1"/>
</dbReference>
<dbReference type="Gene3D" id="1.10.510.10">
    <property type="entry name" value="Transferase(Phosphotransferase) domain 1"/>
    <property type="match status" value="1"/>
</dbReference>
<evidence type="ECO:0000259" key="5">
    <source>
        <dbReference type="PROSITE" id="PS50011"/>
    </source>
</evidence>
<keyword evidence="3 6" id="KW-0418">Kinase</keyword>
<evidence type="ECO:0000256" key="1">
    <source>
        <dbReference type="ARBA" id="ARBA00022679"/>
    </source>
</evidence>
<feature type="domain" description="Protein kinase" evidence="5">
    <location>
        <begin position="1"/>
        <end position="132"/>
    </location>
</feature>
<dbReference type="Pfam" id="PF00069">
    <property type="entry name" value="Pkinase"/>
    <property type="match status" value="1"/>
</dbReference>
<dbReference type="PANTHER" id="PTHR43289">
    <property type="entry name" value="MITOGEN-ACTIVATED PROTEIN KINASE KINASE KINASE 20-RELATED"/>
    <property type="match status" value="1"/>
</dbReference>
<dbReference type="PANTHER" id="PTHR43289:SF34">
    <property type="entry name" value="SERINE_THREONINE-PROTEIN KINASE YBDM-RELATED"/>
    <property type="match status" value="1"/>
</dbReference>
<dbReference type="Proteomes" id="UP000092503">
    <property type="component" value="Unassembled WGS sequence"/>
</dbReference>
<accession>A0A1C3NIQ5</accession>
<dbReference type="GO" id="GO:0005524">
    <property type="term" value="F:ATP binding"/>
    <property type="evidence" value="ECO:0007669"/>
    <property type="project" value="UniProtKB-KW"/>
</dbReference>
<organism evidence="6 7">
    <name type="scientific">Xanthomonas bromi</name>
    <dbReference type="NCBI Taxonomy" id="56449"/>
    <lineage>
        <taxon>Bacteria</taxon>
        <taxon>Pseudomonadati</taxon>
        <taxon>Pseudomonadota</taxon>
        <taxon>Gammaproteobacteria</taxon>
        <taxon>Lysobacterales</taxon>
        <taxon>Lysobacteraceae</taxon>
        <taxon>Xanthomonas</taxon>
    </lineage>
</organism>
<dbReference type="STRING" id="56449.XBLMG947_1057"/>
<protein>
    <submittedName>
        <fullName evidence="6">Serine/threonine kinase</fullName>
    </submittedName>
</protein>
<evidence type="ECO:0000313" key="6">
    <source>
        <dbReference type="EMBL" id="SBV50279.1"/>
    </source>
</evidence>
<keyword evidence="2" id="KW-0547">Nucleotide-binding</keyword>
<sequence length="147" mass="15759">MPGVIDFGIAIDAANPGMTAAHERGTPGYMSPEQARGAQDVDARSDIYALGAMFYELSCGLAPVAGRDALPQRPSQRVAAVPADARARICAARATTHEKLHAHLRDGLDAIVLCALHRSRVRATHRCPHSWTICIAGWTATHRAPCR</sequence>
<evidence type="ECO:0000256" key="4">
    <source>
        <dbReference type="ARBA" id="ARBA00022840"/>
    </source>
</evidence>
<evidence type="ECO:0000256" key="3">
    <source>
        <dbReference type="ARBA" id="ARBA00022777"/>
    </source>
</evidence>
<name>A0A1C3NIQ5_9XANT</name>
<gene>
    <name evidence="6" type="ORF">XBLMG947_1057</name>
</gene>
<dbReference type="InterPro" id="IPR011009">
    <property type="entry name" value="Kinase-like_dom_sf"/>
</dbReference>
<dbReference type="AlphaFoldDB" id="A0A1C3NIQ5"/>
<dbReference type="GO" id="GO:0004674">
    <property type="term" value="F:protein serine/threonine kinase activity"/>
    <property type="evidence" value="ECO:0007669"/>
    <property type="project" value="TreeGrafter"/>
</dbReference>
<evidence type="ECO:0000256" key="2">
    <source>
        <dbReference type="ARBA" id="ARBA00022741"/>
    </source>
</evidence>
<dbReference type="InterPro" id="IPR000719">
    <property type="entry name" value="Prot_kinase_dom"/>
</dbReference>
<reference evidence="6 7" key="1">
    <citation type="submission" date="2016-06" db="EMBL/GenBank/DDBJ databases">
        <authorList>
            <person name="Kjaerup R.B."/>
            <person name="Dalgaard T.S."/>
            <person name="Juul-Madsen H.R."/>
        </authorList>
    </citation>
    <scope>NUCLEOTIDE SEQUENCE [LARGE SCALE GENOMIC DNA]</scope>
    <source>
        <strain evidence="6">LMG947</strain>
    </source>
</reference>
<keyword evidence="4" id="KW-0067">ATP-binding</keyword>
<keyword evidence="1" id="KW-0808">Transferase</keyword>
<dbReference type="EMBL" id="FLTX01000013">
    <property type="protein sequence ID" value="SBV50279.1"/>
    <property type="molecule type" value="Genomic_DNA"/>
</dbReference>